<feature type="chain" id="PRO_5016607396" evidence="17">
    <location>
        <begin position="24"/>
        <end position="1418"/>
    </location>
</feature>
<keyword evidence="6" id="KW-0964">Secreted</keyword>
<keyword evidence="14" id="KW-0865">Zymogen</keyword>
<evidence type="ECO:0000256" key="9">
    <source>
        <dbReference type="ARBA" id="ARBA00022729"/>
    </source>
</evidence>
<evidence type="ECO:0000256" key="16">
    <source>
        <dbReference type="SAM" id="Coils"/>
    </source>
</evidence>
<gene>
    <name evidence="20" type="primary">iga</name>
    <name evidence="20" type="ORF">NCTC10699_00165</name>
</gene>
<accession>A0A379B1S6</accession>
<dbReference type="PROSITE" id="PS51691">
    <property type="entry name" value="PEPTIDASE_S6"/>
    <property type="match status" value="1"/>
</dbReference>
<dbReference type="InterPro" id="IPR004899">
    <property type="entry name" value="Pertactin_central"/>
</dbReference>
<name>A0A379B1S6_9PAST</name>
<keyword evidence="9 17" id="KW-0732">Signal</keyword>
<dbReference type="PRINTS" id="PR00921">
    <property type="entry name" value="IGASERPTASE"/>
</dbReference>
<dbReference type="GO" id="GO:0004252">
    <property type="term" value="F:serine-type endopeptidase activity"/>
    <property type="evidence" value="ECO:0007669"/>
    <property type="project" value="InterPro"/>
</dbReference>
<keyword evidence="5" id="KW-1134">Transmembrane beta strand</keyword>
<evidence type="ECO:0000256" key="10">
    <source>
        <dbReference type="ARBA" id="ARBA00022764"/>
    </source>
</evidence>
<dbReference type="GO" id="GO:0042597">
    <property type="term" value="C:periplasmic space"/>
    <property type="evidence" value="ECO:0007669"/>
    <property type="project" value="UniProtKB-SubCell"/>
</dbReference>
<dbReference type="PROSITE" id="PS51208">
    <property type="entry name" value="AUTOTRANSPORTER"/>
    <property type="match status" value="1"/>
</dbReference>
<dbReference type="EMBL" id="UGSS01000002">
    <property type="protein sequence ID" value="SUB32585.1"/>
    <property type="molecule type" value="Genomic_DNA"/>
</dbReference>
<evidence type="ECO:0000256" key="14">
    <source>
        <dbReference type="ARBA" id="ARBA00023145"/>
    </source>
</evidence>
<dbReference type="InterPro" id="IPR050909">
    <property type="entry name" value="Bact_Autotransporter_VF"/>
</dbReference>
<feature type="domain" description="Peptidase S6" evidence="19">
    <location>
        <begin position="24"/>
        <end position="282"/>
    </location>
</feature>
<keyword evidence="10" id="KW-0574">Periplasm</keyword>
<keyword evidence="8" id="KW-0812">Transmembrane</keyword>
<evidence type="ECO:0000256" key="6">
    <source>
        <dbReference type="ARBA" id="ARBA00022525"/>
    </source>
</evidence>
<dbReference type="Gene3D" id="2.160.20.20">
    <property type="match status" value="1"/>
</dbReference>
<dbReference type="InterPro" id="IPR057393">
    <property type="entry name" value="PIC_HAP1_IgA0_b-sol2"/>
</dbReference>
<dbReference type="EC" id="3.4.21.72" evidence="20"/>
<evidence type="ECO:0000256" key="8">
    <source>
        <dbReference type="ARBA" id="ARBA00022692"/>
    </source>
</evidence>
<evidence type="ECO:0000256" key="1">
    <source>
        <dbReference type="ARBA" id="ARBA00004241"/>
    </source>
</evidence>
<feature type="coiled-coil region" evidence="16">
    <location>
        <begin position="922"/>
        <end position="1023"/>
    </location>
</feature>
<dbReference type="InterPro" id="IPR011050">
    <property type="entry name" value="Pectin_lyase_fold/virulence"/>
</dbReference>
<dbReference type="GO" id="GO:0009279">
    <property type="term" value="C:cell outer membrane"/>
    <property type="evidence" value="ECO:0007669"/>
    <property type="project" value="UniProtKB-SubCell"/>
</dbReference>
<dbReference type="CDD" id="cd01343">
    <property type="entry name" value="PL1_Passenger_AT"/>
    <property type="match status" value="1"/>
</dbReference>
<evidence type="ECO:0000259" key="19">
    <source>
        <dbReference type="PROSITE" id="PS51691"/>
    </source>
</evidence>
<dbReference type="PANTHER" id="PTHR12338:SF10">
    <property type="entry name" value="ADHESION AND PENETRATION PROTEIN AUTOTRANSPORTER"/>
    <property type="match status" value="1"/>
</dbReference>
<dbReference type="InterPro" id="IPR009003">
    <property type="entry name" value="Peptidase_S1_PA"/>
</dbReference>
<evidence type="ECO:0000256" key="2">
    <source>
        <dbReference type="ARBA" id="ARBA00004418"/>
    </source>
</evidence>
<dbReference type="SUPFAM" id="SSF51126">
    <property type="entry name" value="Pectin lyase-like"/>
    <property type="match status" value="1"/>
</dbReference>
<dbReference type="Gene3D" id="2.40.128.130">
    <property type="entry name" value="Autotransporter beta-domain"/>
    <property type="match status" value="1"/>
</dbReference>
<evidence type="ECO:0000256" key="5">
    <source>
        <dbReference type="ARBA" id="ARBA00022452"/>
    </source>
</evidence>
<evidence type="ECO:0000256" key="13">
    <source>
        <dbReference type="ARBA" id="ARBA00023136"/>
    </source>
</evidence>
<evidence type="ECO:0000259" key="18">
    <source>
        <dbReference type="PROSITE" id="PS51208"/>
    </source>
</evidence>
<dbReference type="Pfam" id="PF24078">
    <property type="entry name" value="Beta-sol_PIC_HAP1_IgA0_2nd"/>
    <property type="match status" value="1"/>
</dbReference>
<organism evidence="20 21">
    <name type="scientific">[Pasteurella] mairii</name>
    <dbReference type="NCBI Taxonomy" id="757"/>
    <lineage>
        <taxon>Bacteria</taxon>
        <taxon>Pseudomonadati</taxon>
        <taxon>Pseudomonadota</taxon>
        <taxon>Gammaproteobacteria</taxon>
        <taxon>Pasteurellales</taxon>
        <taxon>Pasteurellaceae</taxon>
    </lineage>
</organism>
<evidence type="ECO:0000256" key="7">
    <source>
        <dbReference type="ARBA" id="ARBA00022670"/>
    </source>
</evidence>
<dbReference type="SUPFAM" id="SSF50494">
    <property type="entry name" value="Trypsin-like serine proteases"/>
    <property type="match status" value="1"/>
</dbReference>
<keyword evidence="11 20" id="KW-0378">Hydrolase</keyword>
<dbReference type="OrthoDB" id="8610050at2"/>
<comment type="subcellular location">
    <subcellularLocation>
        <location evidence="3">Cell outer membrane</location>
        <topology evidence="3">Multi-pass membrane protein</topology>
    </subcellularLocation>
    <subcellularLocation>
        <location evidence="1">Cell surface</location>
    </subcellularLocation>
    <subcellularLocation>
        <location evidence="2">Periplasm</location>
    </subcellularLocation>
    <subcellularLocation>
        <location evidence="4">Secreted</location>
    </subcellularLocation>
</comment>
<sequence>MLTPRFKLSLLTLCLSTSLPTLAGTVRNDIDYQYFRDFAENKGQFTPGARNISIKNLKEHVVGTMMVNTPMPDFHALSRSGVATLINPQYVISVAHNRGYGSVDFGEAGKAPDQSTFHYKLVSRNTLPTGKGAYADFHVPRLHKLVTEVAPTQMNYLGEETKPYQDPNRFSMYVRVGGGTQYTMPLSSNEKTRVGGAYSYLTGGSTPAINQGHTAKGLVYTHRGLTDSTFGPMNVEPEGGDSGSPLFAYDKIKQRWGVIGVLHGISSSSVWYILPREDFVNLTIASNHAGTINNSSANATFDWSANGISSTIRQDHYVLPVGLADTDKSNDTSSTTVSLNHGQDVTFTGKAATLNLQNHIAQGAGALTFNTDFTVKGSNNEITWEGAGVNIARDKRVDWQVKNPQGDRLSKIGEGTLYVNGIGENHGDISVGDGTVIFAQKADQQGRKQAFNQVGIVSGRPTVVLNDSQQVKPDNLYFGFRGGRLDVNGNDLTFARIRNTDEGAQIVNHNANKASTITIDAEKKHLTWGNWRQHGADIYEYINIHAKNRTDYFLLKPNGNPGRYYPTNQTSSNDWQFIGSDKEQAIKIAKTIETSTFAGIFGETDPRKVNGRLNVVFKPTSENAQLLLTGGMALNGTFSTNNGTVILSGKPTPHAYDMNQKQDVVHDDEWINRHFTAENFSVHNNGKLYVSRNVETINGNFTASQHALIQLGAVNNTPVCQRSDYTGETSCSKPIFSQKIWRSMPTLQAKGNAILNDHSRLVIGKTHFLGTVQGTPQSQVTLAFNANWTMTGDSTLGNLTLDGGADVYLNNADKSTVSRYNHLVINGKLSGNGHFHALTNVAEQKGDHVTVNGLASGNFLFSIENTGREPNAVSPLSLLTLTNPKQNLQQLNVQLKNGYVDLGTYRYILKNERNDYRLYSPLRDAQQQNPAEQAEIDKAKALAQRYQTELNNLQADLRQKQIEQQQAQKNLVNKQQEVYAKEDYINRLHWIRFISRAIAKSQLQKLQQEVANYSTLAQQVNTAISDLNRLLVDTAYQVNEAQQHYTAMAATSSILKQAEALCLQSNSSQVCQAVVNTLGVNELENLAYRAASGDLSEEEFDAFRREVLDAIAAEDERAATTDIAQRAGISRYANTALSEISAQVNNLLQMTGSNNHAITTYRNDPFSVWVSTTYQQAKFGSDNYRDYRQHSTLTQIGLESAVNNYLHFGGILSNINANNDFDQASGNSKLTMLTVYGKYQSEDGWLAALELGYGTSRNRLNIDNQTEKFHRRITSMGVTLSKRWENNGWLAQPYIGAKYYHLSGVDYQLNGANISVKSFGLPVYQAGINVAKHFDFEAFSITPRFTSEYIDARRKVFGIDVFKVNNIQLKQRFARHFKHEIGFDVKMRNWEISTHIGLLKGDEMKHQHYAGLTLGYHW</sequence>
<dbReference type="SUPFAM" id="SSF103515">
    <property type="entry name" value="Autotransporter"/>
    <property type="match status" value="1"/>
</dbReference>
<evidence type="ECO:0000313" key="20">
    <source>
        <dbReference type="EMBL" id="SUB32585.1"/>
    </source>
</evidence>
<dbReference type="Pfam" id="PF03212">
    <property type="entry name" value="Pertactin"/>
    <property type="match status" value="1"/>
</dbReference>
<dbReference type="Gene3D" id="2.40.10.120">
    <property type="match status" value="1"/>
</dbReference>
<dbReference type="InterPro" id="IPR036709">
    <property type="entry name" value="Autotransporte_beta_dom_sf"/>
</dbReference>
<evidence type="ECO:0000313" key="21">
    <source>
        <dbReference type="Proteomes" id="UP000254280"/>
    </source>
</evidence>
<keyword evidence="15" id="KW-0998">Cell outer membrane</keyword>
<keyword evidence="7 20" id="KW-0645">Protease</keyword>
<dbReference type="SMART" id="SM00869">
    <property type="entry name" value="Autotransporter"/>
    <property type="match status" value="1"/>
</dbReference>
<keyword evidence="13" id="KW-0472">Membrane</keyword>
<evidence type="ECO:0000256" key="4">
    <source>
        <dbReference type="ARBA" id="ARBA00004613"/>
    </source>
</evidence>
<evidence type="ECO:0000256" key="11">
    <source>
        <dbReference type="ARBA" id="ARBA00022801"/>
    </source>
</evidence>
<protein>
    <submittedName>
        <fullName evidence="20">Immunoglobulin A1 protease autotransporter</fullName>
        <ecNumber evidence="20">3.4.21.72</ecNumber>
    </submittedName>
</protein>
<evidence type="ECO:0000256" key="17">
    <source>
        <dbReference type="SAM" id="SignalP"/>
    </source>
</evidence>
<dbReference type="GO" id="GO:0005576">
    <property type="term" value="C:extracellular region"/>
    <property type="evidence" value="ECO:0007669"/>
    <property type="project" value="UniProtKB-SubCell"/>
</dbReference>
<dbReference type="InterPro" id="IPR012332">
    <property type="entry name" value="Autotransporter_pectin_lyase_C"/>
</dbReference>
<feature type="signal peptide" evidence="17">
    <location>
        <begin position="1"/>
        <end position="23"/>
    </location>
</feature>
<evidence type="ECO:0000256" key="12">
    <source>
        <dbReference type="ARBA" id="ARBA00022825"/>
    </source>
</evidence>
<dbReference type="Gene3D" id="3.30.160.280">
    <property type="match status" value="1"/>
</dbReference>
<dbReference type="InterPro" id="IPR030396">
    <property type="entry name" value="Peptidase_S6_dom"/>
</dbReference>
<dbReference type="Pfam" id="PF03797">
    <property type="entry name" value="Autotransporter"/>
    <property type="match status" value="1"/>
</dbReference>
<dbReference type="PANTHER" id="PTHR12338">
    <property type="entry name" value="AUTOTRANSPORTER"/>
    <property type="match status" value="1"/>
</dbReference>
<evidence type="ECO:0000256" key="15">
    <source>
        <dbReference type="ARBA" id="ARBA00023237"/>
    </source>
</evidence>
<proteinExistence type="predicted"/>
<dbReference type="Pfam" id="PF02395">
    <property type="entry name" value="Peptidase_S6"/>
    <property type="match status" value="1"/>
</dbReference>
<dbReference type="GO" id="GO:0009986">
    <property type="term" value="C:cell surface"/>
    <property type="evidence" value="ECO:0007669"/>
    <property type="project" value="UniProtKB-SubCell"/>
</dbReference>
<keyword evidence="16" id="KW-0175">Coiled coil</keyword>
<reference evidence="20 21" key="1">
    <citation type="submission" date="2018-06" db="EMBL/GenBank/DDBJ databases">
        <authorList>
            <consortium name="Pathogen Informatics"/>
            <person name="Doyle S."/>
        </authorList>
    </citation>
    <scope>NUCLEOTIDE SEQUENCE [LARGE SCALE GENOMIC DNA]</scope>
    <source>
        <strain evidence="20 21">NCTC10699</strain>
    </source>
</reference>
<keyword evidence="21" id="KW-1185">Reference proteome</keyword>
<evidence type="ECO:0000256" key="3">
    <source>
        <dbReference type="ARBA" id="ARBA00004571"/>
    </source>
</evidence>
<feature type="domain" description="Autotransporter" evidence="18">
    <location>
        <begin position="1161"/>
        <end position="1418"/>
    </location>
</feature>
<keyword evidence="12" id="KW-0720">Serine protease</keyword>
<dbReference type="Proteomes" id="UP000254280">
    <property type="component" value="Unassembled WGS sequence"/>
</dbReference>
<dbReference type="GO" id="GO:0006508">
    <property type="term" value="P:proteolysis"/>
    <property type="evidence" value="ECO:0007669"/>
    <property type="project" value="UniProtKB-KW"/>
</dbReference>
<dbReference type="InterPro" id="IPR005546">
    <property type="entry name" value="Autotransporte_beta"/>
</dbReference>
<dbReference type="InterPro" id="IPR000710">
    <property type="entry name" value="Peptidase_S6"/>
</dbReference>